<dbReference type="EMBL" id="JAXLQG010000014">
    <property type="protein sequence ID" value="KAK5532884.1"/>
    <property type="molecule type" value="Genomic_DNA"/>
</dbReference>
<gene>
    <name evidence="1" type="ORF">LTR25_007588</name>
</gene>
<reference evidence="1 2" key="1">
    <citation type="submission" date="2023-06" db="EMBL/GenBank/DDBJ databases">
        <title>Black Yeasts Isolated from many extreme environments.</title>
        <authorList>
            <person name="Coleine C."/>
            <person name="Stajich J.E."/>
            <person name="Selbmann L."/>
        </authorList>
    </citation>
    <scope>NUCLEOTIDE SEQUENCE [LARGE SCALE GENOMIC DNA]</scope>
    <source>
        <strain evidence="1 2">CCFEE 5887</strain>
    </source>
</reference>
<dbReference type="SUPFAM" id="SSF81383">
    <property type="entry name" value="F-box domain"/>
    <property type="match status" value="1"/>
</dbReference>
<dbReference type="Proteomes" id="UP001345827">
    <property type="component" value="Unassembled WGS sequence"/>
</dbReference>
<protein>
    <recommendedName>
        <fullName evidence="3">F-box domain-containing protein</fullName>
    </recommendedName>
</protein>
<comment type="caution">
    <text evidence="1">The sequence shown here is derived from an EMBL/GenBank/DDBJ whole genome shotgun (WGS) entry which is preliminary data.</text>
</comment>
<proteinExistence type="predicted"/>
<evidence type="ECO:0008006" key="3">
    <source>
        <dbReference type="Google" id="ProtNLM"/>
    </source>
</evidence>
<organism evidence="1 2">
    <name type="scientific">Vermiconidia calcicola</name>
    <dbReference type="NCBI Taxonomy" id="1690605"/>
    <lineage>
        <taxon>Eukaryota</taxon>
        <taxon>Fungi</taxon>
        <taxon>Dikarya</taxon>
        <taxon>Ascomycota</taxon>
        <taxon>Pezizomycotina</taxon>
        <taxon>Dothideomycetes</taxon>
        <taxon>Dothideomycetidae</taxon>
        <taxon>Mycosphaerellales</taxon>
        <taxon>Extremaceae</taxon>
        <taxon>Vermiconidia</taxon>
    </lineage>
</organism>
<name>A0AAV9Q4I4_9PEZI</name>
<accession>A0AAV9Q4I4</accession>
<evidence type="ECO:0000313" key="2">
    <source>
        <dbReference type="Proteomes" id="UP001345827"/>
    </source>
</evidence>
<sequence>MFIALFKLAVNVIRGAFLLPRRMIYRRRLHASRVVDDKPSHVVDDKPSTTLTNLPTEILLCINSYLPPQSKICLRLTSKSCFAALSTEVDLKITVPEEKALLLRILERDLPDRMLCFYCNKLYLWKFFRGRVYDYKCPLRNHGIKPTHSLTTCTRIRHLYVMRREMVDAFLRGFELGPAYGPPLSELAHECGSQCYYSADHMSSRFEARVVQGKLILHAMYQKSFRVPPYDPATQGPNNAYDDIQKFNHLGCLHCGGAVPAVILHAIKYVDCYPSARERSELVSCVDCATDLRVRALNEGDELRITVNVWHCFGDRIQMDPMERAFFGKPNWTSSHALDQGMVPTRDLERLYEDGTGGIVSRETEGQRTWLQAWRWDPYGRIFFAGPSSLMAT</sequence>
<evidence type="ECO:0000313" key="1">
    <source>
        <dbReference type="EMBL" id="KAK5532884.1"/>
    </source>
</evidence>
<keyword evidence="2" id="KW-1185">Reference proteome</keyword>
<dbReference type="AlphaFoldDB" id="A0AAV9Q4I4"/>
<dbReference type="InterPro" id="IPR036047">
    <property type="entry name" value="F-box-like_dom_sf"/>
</dbReference>
<dbReference type="CDD" id="cd09917">
    <property type="entry name" value="F-box_SF"/>
    <property type="match status" value="1"/>
</dbReference>